<dbReference type="PANTHER" id="PTHR34639:SF1">
    <property type="entry name" value="PROTEIN FLATTOP"/>
    <property type="match status" value="1"/>
</dbReference>
<dbReference type="Proteomes" id="UP001153620">
    <property type="component" value="Chromosome 3"/>
</dbReference>
<accession>A0A9N9RZD7</accession>
<gene>
    <name evidence="3" type="ORF">CHIRRI_LOCUS10709</name>
</gene>
<evidence type="ECO:0000313" key="3">
    <source>
        <dbReference type="EMBL" id="CAG9807863.1"/>
    </source>
</evidence>
<reference evidence="3" key="1">
    <citation type="submission" date="2022-01" db="EMBL/GenBank/DDBJ databases">
        <authorList>
            <person name="King R."/>
        </authorList>
    </citation>
    <scope>NUCLEOTIDE SEQUENCE</scope>
</reference>
<sequence>MASNFSANQYDRAFSTKNLCNWQVPHCYPQHPRRRTNITQFISNDRGHLLPNFERSKSGSWGHFKSTWELPNIITRQQANDLSAPQMGNSRWSLPDPNKRKTLEKPLNIKREDIDKDNRAESSELMRSLTPFENEDCKREIEENAKRKFNEKEKLNNPIAISAYGKRAIRHETLERDNDLH</sequence>
<dbReference type="GO" id="GO:0044782">
    <property type="term" value="P:cilium organization"/>
    <property type="evidence" value="ECO:0007669"/>
    <property type="project" value="TreeGrafter"/>
</dbReference>
<dbReference type="GO" id="GO:0036064">
    <property type="term" value="C:ciliary basal body"/>
    <property type="evidence" value="ECO:0007669"/>
    <property type="project" value="TreeGrafter"/>
</dbReference>
<comment type="similarity">
    <text evidence="1">Belongs to the Flattop family.</text>
</comment>
<dbReference type="EMBL" id="OU895879">
    <property type="protein sequence ID" value="CAG9807863.1"/>
    <property type="molecule type" value="Genomic_DNA"/>
</dbReference>
<dbReference type="InterPro" id="IPR038797">
    <property type="entry name" value="Fltp"/>
</dbReference>
<reference evidence="3" key="2">
    <citation type="submission" date="2022-10" db="EMBL/GenBank/DDBJ databases">
        <authorList>
            <consortium name="ENA_rothamsted_submissions"/>
            <consortium name="culmorum"/>
            <person name="King R."/>
        </authorList>
    </citation>
    <scope>NUCLEOTIDE SEQUENCE</scope>
</reference>
<evidence type="ECO:0000313" key="4">
    <source>
        <dbReference type="Proteomes" id="UP001153620"/>
    </source>
</evidence>
<dbReference type="Pfam" id="PF22611">
    <property type="entry name" value="CFAP126"/>
    <property type="match status" value="1"/>
</dbReference>
<protein>
    <recommendedName>
        <fullName evidence="2">Cilia- and flagella-associated protein 126</fullName>
    </recommendedName>
</protein>
<keyword evidence="4" id="KW-1185">Reference proteome</keyword>
<dbReference type="PANTHER" id="PTHR34639">
    <property type="entry name" value="PROTEIN FLATTOP"/>
    <property type="match status" value="1"/>
</dbReference>
<dbReference type="OrthoDB" id="521617at2759"/>
<evidence type="ECO:0000256" key="2">
    <source>
        <dbReference type="ARBA" id="ARBA00033306"/>
    </source>
</evidence>
<evidence type="ECO:0000256" key="1">
    <source>
        <dbReference type="ARBA" id="ARBA00009887"/>
    </source>
</evidence>
<dbReference type="AlphaFoldDB" id="A0A9N9RZD7"/>
<proteinExistence type="inferred from homology"/>
<name>A0A9N9RZD7_9DIPT</name>
<dbReference type="CDD" id="cd23705">
    <property type="entry name" value="Flattop"/>
    <property type="match status" value="1"/>
</dbReference>
<organism evidence="3 4">
    <name type="scientific">Chironomus riparius</name>
    <dbReference type="NCBI Taxonomy" id="315576"/>
    <lineage>
        <taxon>Eukaryota</taxon>
        <taxon>Metazoa</taxon>
        <taxon>Ecdysozoa</taxon>
        <taxon>Arthropoda</taxon>
        <taxon>Hexapoda</taxon>
        <taxon>Insecta</taxon>
        <taxon>Pterygota</taxon>
        <taxon>Neoptera</taxon>
        <taxon>Endopterygota</taxon>
        <taxon>Diptera</taxon>
        <taxon>Nematocera</taxon>
        <taxon>Chironomoidea</taxon>
        <taxon>Chironomidae</taxon>
        <taxon>Chironominae</taxon>
        <taxon>Chironomus</taxon>
    </lineage>
</organism>